<name>A0A556QLJ8_9BACT</name>
<evidence type="ECO:0000313" key="1">
    <source>
        <dbReference type="EMBL" id="TSJ77521.1"/>
    </source>
</evidence>
<reference evidence="1 2" key="1">
    <citation type="submission" date="2019-07" db="EMBL/GenBank/DDBJ databases">
        <title>Description of 53C-WASEF.</title>
        <authorList>
            <person name="Pitt A."/>
            <person name="Hahn M.W."/>
        </authorList>
    </citation>
    <scope>NUCLEOTIDE SEQUENCE [LARGE SCALE GENOMIC DNA]</scope>
    <source>
        <strain evidence="1 2">53C-WASEF</strain>
    </source>
</reference>
<evidence type="ECO:0000313" key="2">
    <source>
        <dbReference type="Proteomes" id="UP000315648"/>
    </source>
</evidence>
<comment type="caution">
    <text evidence="1">The sequence shown here is derived from an EMBL/GenBank/DDBJ whole genome shotgun (WGS) entry which is preliminary data.</text>
</comment>
<organism evidence="1 2">
    <name type="scientific">Rariglobus hedericola</name>
    <dbReference type="NCBI Taxonomy" id="2597822"/>
    <lineage>
        <taxon>Bacteria</taxon>
        <taxon>Pseudomonadati</taxon>
        <taxon>Verrucomicrobiota</taxon>
        <taxon>Opitutia</taxon>
        <taxon>Opitutales</taxon>
        <taxon>Opitutaceae</taxon>
        <taxon>Rariglobus</taxon>
    </lineage>
</organism>
<gene>
    <name evidence="1" type="ORF">FPL22_15665</name>
</gene>
<proteinExistence type="predicted"/>
<dbReference type="AlphaFoldDB" id="A0A556QLJ8"/>
<dbReference type="Proteomes" id="UP000315648">
    <property type="component" value="Unassembled WGS sequence"/>
</dbReference>
<accession>A0A556QLJ8</accession>
<keyword evidence="2" id="KW-1185">Reference proteome</keyword>
<sequence length="80" mass="9228">MVQLWKCEDTAEAATYRYGPSKEQSGRLTVSKKDKTVTMLSPIPKLSEDEDRFFYRDLAVVKLQMLSSRETYPDETFIGT</sequence>
<dbReference type="RefSeq" id="WP_144353942.1">
    <property type="nucleotide sequence ID" value="NZ_CBCRVV010000037.1"/>
</dbReference>
<protein>
    <submittedName>
        <fullName evidence="1">Uncharacterized protein</fullName>
    </submittedName>
</protein>
<dbReference type="EMBL" id="VMBG01000002">
    <property type="protein sequence ID" value="TSJ77521.1"/>
    <property type="molecule type" value="Genomic_DNA"/>
</dbReference>